<dbReference type="InterPro" id="IPR017946">
    <property type="entry name" value="PLC-like_Pdiesterase_TIM-brl"/>
</dbReference>
<dbReference type="InterPro" id="IPR032075">
    <property type="entry name" value="PI-PLC-C1"/>
</dbReference>
<proteinExistence type="predicted"/>
<reference evidence="1" key="1">
    <citation type="journal article" date="2014" name="Int. J. Syst. Evol. Microbiol.">
        <title>Complete genome sequence of Corynebacterium casei LMG S-19264T (=DSM 44701T), isolated from a smear-ripened cheese.</title>
        <authorList>
            <consortium name="US DOE Joint Genome Institute (JGI-PGF)"/>
            <person name="Walter F."/>
            <person name="Albersmeier A."/>
            <person name="Kalinowski J."/>
            <person name="Ruckert C."/>
        </authorList>
    </citation>
    <scope>NUCLEOTIDE SEQUENCE</scope>
    <source>
        <strain evidence="1">CGMCC 1.12827</strain>
    </source>
</reference>
<protein>
    <recommendedName>
        <fullName evidence="3">Phosphoinositide phospholipase C, Ca2+-dependent</fullName>
    </recommendedName>
</protein>
<dbReference type="GO" id="GO:0006629">
    <property type="term" value="P:lipid metabolic process"/>
    <property type="evidence" value="ECO:0007669"/>
    <property type="project" value="InterPro"/>
</dbReference>
<dbReference type="AlphaFoldDB" id="A0A916WTP4"/>
<reference evidence="1" key="2">
    <citation type="submission" date="2020-09" db="EMBL/GenBank/DDBJ databases">
        <authorList>
            <person name="Sun Q."/>
            <person name="Zhou Y."/>
        </authorList>
    </citation>
    <scope>NUCLEOTIDE SEQUENCE</scope>
    <source>
        <strain evidence="1">CGMCC 1.12827</strain>
    </source>
</reference>
<name>A0A916WTP4_9ACTN</name>
<evidence type="ECO:0000313" key="2">
    <source>
        <dbReference type="Proteomes" id="UP000621454"/>
    </source>
</evidence>
<dbReference type="Gene3D" id="3.20.20.190">
    <property type="entry name" value="Phosphatidylinositol (PI) phosphodiesterase"/>
    <property type="match status" value="1"/>
</dbReference>
<keyword evidence="2" id="KW-1185">Reference proteome</keyword>
<comment type="caution">
    <text evidence="1">The sequence shown here is derived from an EMBL/GenBank/DDBJ whole genome shotgun (WGS) entry which is preliminary data.</text>
</comment>
<dbReference type="SUPFAM" id="SSF51695">
    <property type="entry name" value="PLC-like phosphodiesterases"/>
    <property type="match status" value="1"/>
</dbReference>
<organism evidence="1 2">
    <name type="scientific">Gordonia jinhuaensis</name>
    <dbReference type="NCBI Taxonomy" id="1517702"/>
    <lineage>
        <taxon>Bacteria</taxon>
        <taxon>Bacillati</taxon>
        <taxon>Actinomycetota</taxon>
        <taxon>Actinomycetes</taxon>
        <taxon>Mycobacteriales</taxon>
        <taxon>Gordoniaceae</taxon>
        <taxon>Gordonia</taxon>
    </lineage>
</organism>
<dbReference type="CDD" id="cd08589">
    <property type="entry name" value="PI-PLCc_SaPLC1_like"/>
    <property type="match status" value="1"/>
</dbReference>
<dbReference type="Proteomes" id="UP000621454">
    <property type="component" value="Unassembled WGS sequence"/>
</dbReference>
<dbReference type="RefSeq" id="WP_188586192.1">
    <property type="nucleotide sequence ID" value="NZ_BMGC01000009.1"/>
</dbReference>
<evidence type="ECO:0008006" key="3">
    <source>
        <dbReference type="Google" id="ProtNLM"/>
    </source>
</evidence>
<evidence type="ECO:0000313" key="1">
    <source>
        <dbReference type="EMBL" id="GGB29637.1"/>
    </source>
</evidence>
<dbReference type="GO" id="GO:0008081">
    <property type="term" value="F:phosphoric diester hydrolase activity"/>
    <property type="evidence" value="ECO:0007669"/>
    <property type="project" value="InterPro"/>
</dbReference>
<dbReference type="EMBL" id="BMGC01000009">
    <property type="protein sequence ID" value="GGB29637.1"/>
    <property type="molecule type" value="Genomic_DNA"/>
</dbReference>
<sequence>MNSVDDRREHPEFDALPPGLRLNQTQFIATHNSCHRIPVPDERFPWLLGADLDSYRYDHLPFARQLGEQNVRGLELDLYPDPDGGRYRRPLARRWRGRGEIGDPALARPGIKVMHGPDEDYRTVRAGLVGALEDIVGWSAAHPHHVPLVIQLELKRGWPFSRLVGGVGVPSWSAPGGSASTGAHAAATALDELDDTLRAVAGDRLLVPDDLRIAGKSLRASVLEDGWPLVDDIRGRIICFLDAGDENSSHHRRTRAAYTRDRPNLEGRVAFTTPAPDQPDAAIVMRNDPRGESADHIRALVERGFVVRTRADVPVSTAKRNDHARVRCALDSGAQMISTDFPVAGRAFRWGDGTFVAQLPGGVSVRPNPVTAAVRSPT</sequence>
<accession>A0A916WTP4</accession>
<dbReference type="Pfam" id="PF16670">
    <property type="entry name" value="PI-PLC-C1"/>
    <property type="match status" value="1"/>
</dbReference>
<gene>
    <name evidence="1" type="ORF">GCM10011489_17230</name>
</gene>